<dbReference type="InterPro" id="IPR013126">
    <property type="entry name" value="Hsp_70_fam"/>
</dbReference>
<dbReference type="InterPro" id="IPR043129">
    <property type="entry name" value="ATPase_NBD"/>
</dbReference>
<protein>
    <submittedName>
        <fullName evidence="5">Heat shock cognate 70 kDa protein 2-like</fullName>
    </submittedName>
</protein>
<evidence type="ECO:0000256" key="3">
    <source>
        <dbReference type="ARBA" id="ARBA00022840"/>
    </source>
</evidence>
<keyword evidence="2" id="KW-0547">Nucleotide-binding</keyword>
<gene>
    <name evidence="5" type="primary">LOC105127676</name>
</gene>
<accession>A0AAJ6XQQ1</accession>
<name>A0AAJ6XQQ1_POPEU</name>
<dbReference type="KEGG" id="peu:105127676"/>
<evidence type="ECO:0000256" key="1">
    <source>
        <dbReference type="ARBA" id="ARBA00007381"/>
    </source>
</evidence>
<keyword evidence="4" id="KW-1185">Reference proteome</keyword>
<dbReference type="FunFam" id="3.30.420.40:FF:000028">
    <property type="entry name" value="heat shock 70 kDa protein-like"/>
    <property type="match status" value="1"/>
</dbReference>
<reference evidence="5" key="1">
    <citation type="submission" date="2025-08" db="UniProtKB">
        <authorList>
            <consortium name="RefSeq"/>
        </authorList>
    </citation>
    <scope>IDENTIFICATION</scope>
</reference>
<dbReference type="PANTHER" id="PTHR19375">
    <property type="entry name" value="HEAT SHOCK PROTEIN 70KDA"/>
    <property type="match status" value="1"/>
</dbReference>
<organism evidence="4 5">
    <name type="scientific">Populus euphratica</name>
    <name type="common">Euphrates poplar</name>
    <dbReference type="NCBI Taxonomy" id="75702"/>
    <lineage>
        <taxon>Eukaryota</taxon>
        <taxon>Viridiplantae</taxon>
        <taxon>Streptophyta</taxon>
        <taxon>Embryophyta</taxon>
        <taxon>Tracheophyta</taxon>
        <taxon>Spermatophyta</taxon>
        <taxon>Magnoliopsida</taxon>
        <taxon>eudicotyledons</taxon>
        <taxon>Gunneridae</taxon>
        <taxon>Pentapetalae</taxon>
        <taxon>rosids</taxon>
        <taxon>fabids</taxon>
        <taxon>Malpighiales</taxon>
        <taxon>Salicaceae</taxon>
        <taxon>Saliceae</taxon>
        <taxon>Populus</taxon>
    </lineage>
</organism>
<proteinExistence type="inferred from homology"/>
<evidence type="ECO:0000313" key="4">
    <source>
        <dbReference type="Proteomes" id="UP000694918"/>
    </source>
</evidence>
<keyword evidence="3" id="KW-0067">ATP-binding</keyword>
<dbReference type="AlphaFoldDB" id="A0AAJ6XQQ1"/>
<dbReference type="Pfam" id="PF00012">
    <property type="entry name" value="HSP70"/>
    <property type="match status" value="2"/>
</dbReference>
<dbReference type="SUPFAM" id="SSF53067">
    <property type="entry name" value="Actin-like ATPase domain"/>
    <property type="match status" value="1"/>
</dbReference>
<evidence type="ECO:0000256" key="2">
    <source>
        <dbReference type="ARBA" id="ARBA00022741"/>
    </source>
</evidence>
<dbReference type="GO" id="GO:0140662">
    <property type="term" value="F:ATP-dependent protein folding chaperone"/>
    <property type="evidence" value="ECO:0007669"/>
    <property type="project" value="InterPro"/>
</dbReference>
<evidence type="ECO:0000313" key="5">
    <source>
        <dbReference type="RefSeq" id="XP_011027354.1"/>
    </source>
</evidence>
<dbReference type="Proteomes" id="UP000694918">
    <property type="component" value="Unplaced"/>
</dbReference>
<dbReference type="GeneID" id="105127676"/>
<comment type="similarity">
    <text evidence="1">Belongs to the heat shock protein 70 family.</text>
</comment>
<dbReference type="FunFam" id="3.30.30.30:FF:000001">
    <property type="entry name" value="heat shock 70 kDa protein-like"/>
    <property type="match status" value="1"/>
</dbReference>
<dbReference type="GO" id="GO:0005524">
    <property type="term" value="F:ATP binding"/>
    <property type="evidence" value="ECO:0007669"/>
    <property type="project" value="UniProtKB-KW"/>
</dbReference>
<sequence>MDLETQPIYSINQDLKQPHVYSMKGEGAPNKYPEGEASTVTVEADSDAKRLIGRRFIDVSVQSGIRLWPFKVVSGPNDKLMIVVNYNGEEKRFTAKKYPFKDPCKDAYSQRHATKEADALAGLNVLRTVNGPIVDAMAYGFDMNTVDFSEKQVLIFYLRGGTCDVLLLTDADELERRMKKLEHVCTPILAVIYLAVCADMHIGQ</sequence>
<dbReference type="Gene3D" id="3.30.420.40">
    <property type="match status" value="2"/>
</dbReference>
<dbReference type="RefSeq" id="XP_011027354.1">
    <property type="nucleotide sequence ID" value="XM_011029052.1"/>
</dbReference>
<dbReference type="Gene3D" id="3.30.30.30">
    <property type="match status" value="1"/>
</dbReference>